<reference evidence="2" key="1">
    <citation type="submission" date="2017-02" db="EMBL/GenBank/DDBJ databases">
        <authorList>
            <person name="Varghese N."/>
            <person name="Submissions S."/>
        </authorList>
    </citation>
    <scope>NUCLEOTIDE SEQUENCE [LARGE SCALE GENOMIC DNA]</scope>
    <source>
        <strain evidence="2">ATCC 27862</strain>
    </source>
</reference>
<dbReference type="STRING" id="171291.SAMN02745154_00301"/>
<organism evidence="1 2">
    <name type="scientific">Mycoplasmopsis verecunda</name>
    <dbReference type="NCBI Taxonomy" id="171291"/>
    <lineage>
        <taxon>Bacteria</taxon>
        <taxon>Bacillati</taxon>
        <taxon>Mycoplasmatota</taxon>
        <taxon>Mycoplasmoidales</taxon>
        <taxon>Metamycoplasmataceae</taxon>
        <taxon>Mycoplasmopsis</taxon>
    </lineage>
</organism>
<protein>
    <recommendedName>
        <fullName evidence="3">Type I restriction enzyme R protein N-terminal domain-containing protein</fullName>
    </recommendedName>
</protein>
<evidence type="ECO:0008006" key="3">
    <source>
        <dbReference type="Google" id="ProtNLM"/>
    </source>
</evidence>
<gene>
    <name evidence="1" type="ORF">SAMN02745154_00301</name>
</gene>
<sequence>MTENKIKIIKIVGEQYFDWNVENDEFSYKGKNKDILTDEEYWDILKLNYFKDRSRNYRTLDMRFQDDDLSVLIELKNKPFEDEDFSQLQAYVLFEKKYKPNNKIIAILHNKFDEVTYVYKSDLDGNLLINDKYILNNEKTIRS</sequence>
<dbReference type="EMBL" id="FUXF01000006">
    <property type="protein sequence ID" value="SJZ48715.1"/>
    <property type="molecule type" value="Genomic_DNA"/>
</dbReference>
<accession>A0A1T4L1Z1</accession>
<evidence type="ECO:0000313" key="2">
    <source>
        <dbReference type="Proteomes" id="UP000190389"/>
    </source>
</evidence>
<evidence type="ECO:0000313" key="1">
    <source>
        <dbReference type="EMBL" id="SJZ48715.1"/>
    </source>
</evidence>
<dbReference type="AlphaFoldDB" id="A0A1T4L1Z1"/>
<dbReference type="Proteomes" id="UP000190389">
    <property type="component" value="Unassembled WGS sequence"/>
</dbReference>
<dbReference type="RefSeq" id="WP_078747044.1">
    <property type="nucleotide sequence ID" value="NZ_CP137850.1"/>
</dbReference>
<keyword evidence="2" id="KW-1185">Reference proteome</keyword>
<name>A0A1T4L1Z1_9BACT</name>
<proteinExistence type="predicted"/>